<evidence type="ECO:0000256" key="2">
    <source>
        <dbReference type="ARBA" id="ARBA00022723"/>
    </source>
</evidence>
<evidence type="ECO:0000313" key="6">
    <source>
        <dbReference type="Proteomes" id="UP001338125"/>
    </source>
</evidence>
<keyword evidence="6" id="KW-1185">Reference proteome</keyword>
<dbReference type="Pfam" id="PF04828">
    <property type="entry name" value="GFA"/>
    <property type="match status" value="2"/>
</dbReference>
<dbReference type="InterPro" id="IPR052355">
    <property type="entry name" value="CENP-V-like"/>
</dbReference>
<evidence type="ECO:0000259" key="4">
    <source>
        <dbReference type="PROSITE" id="PS51891"/>
    </source>
</evidence>
<name>A0ABR0SU74_9HYPO</name>
<dbReference type="EMBL" id="JAVFKD010000004">
    <property type="protein sequence ID" value="KAK5995677.1"/>
    <property type="molecule type" value="Genomic_DNA"/>
</dbReference>
<dbReference type="InterPro" id="IPR006913">
    <property type="entry name" value="CENP-V/GFA"/>
</dbReference>
<dbReference type="PROSITE" id="PS51891">
    <property type="entry name" value="CENP_V_GFA"/>
    <property type="match status" value="2"/>
</dbReference>
<proteinExistence type="inferred from homology"/>
<dbReference type="PANTHER" id="PTHR28620">
    <property type="entry name" value="CENTROMERE PROTEIN V"/>
    <property type="match status" value="1"/>
</dbReference>
<gene>
    <name evidence="5" type="ORF">PT974_04094</name>
</gene>
<keyword evidence="2" id="KW-0479">Metal-binding</keyword>
<protein>
    <submittedName>
        <fullName evidence="5">Centromere protein V</fullName>
    </submittedName>
</protein>
<sequence>MAEADAPRTYRGNCHCGAFVYEVEIPEIKSVFECNCSVCAKKGYLYLFPGRKNFKVVKGSEDALTQYRFGSMELVHGFCPTCATPLLGTKDIGPEEFHLAINVHTIQGLNTWELERTPFDGLAMGEPYQVPVHAGEVPSVEAEGDKTYTGSCHCGALTVAVASKPLDETYEGAVECNCSICERIGAIWIYPMKERVVLSSADEASMGRYSFKRDVNFINKTFCKICGITMTNSFLDLSSEQLAAMGPEGSEAYSYHSKKHPVNARVLNGLDLSKLQRTKFDGWNKVPGTYANP</sequence>
<feature type="domain" description="CENP-V/GFA" evidence="4">
    <location>
        <begin position="148"/>
        <end position="284"/>
    </location>
</feature>
<comment type="similarity">
    <text evidence="1">Belongs to the Gfa family.</text>
</comment>
<evidence type="ECO:0000256" key="1">
    <source>
        <dbReference type="ARBA" id="ARBA00005495"/>
    </source>
</evidence>
<feature type="domain" description="CENP-V/GFA" evidence="4">
    <location>
        <begin position="10"/>
        <end position="120"/>
    </location>
</feature>
<dbReference type="SUPFAM" id="SSF51316">
    <property type="entry name" value="Mss4-like"/>
    <property type="match status" value="2"/>
</dbReference>
<dbReference type="Proteomes" id="UP001338125">
    <property type="component" value="Unassembled WGS sequence"/>
</dbReference>
<dbReference type="InterPro" id="IPR011057">
    <property type="entry name" value="Mss4-like_sf"/>
</dbReference>
<organism evidence="5 6">
    <name type="scientific">Cladobotryum mycophilum</name>
    <dbReference type="NCBI Taxonomy" id="491253"/>
    <lineage>
        <taxon>Eukaryota</taxon>
        <taxon>Fungi</taxon>
        <taxon>Dikarya</taxon>
        <taxon>Ascomycota</taxon>
        <taxon>Pezizomycotina</taxon>
        <taxon>Sordariomycetes</taxon>
        <taxon>Hypocreomycetidae</taxon>
        <taxon>Hypocreales</taxon>
        <taxon>Hypocreaceae</taxon>
        <taxon>Cladobotryum</taxon>
    </lineage>
</organism>
<accession>A0ABR0SU74</accession>
<reference evidence="5 6" key="1">
    <citation type="submission" date="2024-01" db="EMBL/GenBank/DDBJ databases">
        <title>Complete genome of Cladobotryum mycophilum ATHUM6906.</title>
        <authorList>
            <person name="Christinaki A.C."/>
            <person name="Myridakis A.I."/>
            <person name="Kouvelis V.N."/>
        </authorList>
    </citation>
    <scope>NUCLEOTIDE SEQUENCE [LARGE SCALE GENOMIC DNA]</scope>
    <source>
        <strain evidence="5 6">ATHUM6906</strain>
    </source>
</reference>
<keyword evidence="3" id="KW-0862">Zinc</keyword>
<evidence type="ECO:0000313" key="5">
    <source>
        <dbReference type="EMBL" id="KAK5995677.1"/>
    </source>
</evidence>
<dbReference type="PANTHER" id="PTHR28620:SF1">
    <property type="entry name" value="CENP-V_GFA DOMAIN-CONTAINING PROTEIN"/>
    <property type="match status" value="1"/>
</dbReference>
<evidence type="ECO:0000256" key="3">
    <source>
        <dbReference type="ARBA" id="ARBA00022833"/>
    </source>
</evidence>
<comment type="caution">
    <text evidence="5">The sequence shown here is derived from an EMBL/GenBank/DDBJ whole genome shotgun (WGS) entry which is preliminary data.</text>
</comment>
<dbReference type="Gene3D" id="2.170.150.70">
    <property type="match status" value="2"/>
</dbReference>